<dbReference type="OrthoDB" id="5526635at2"/>
<feature type="compositionally biased region" description="Basic and acidic residues" evidence="1">
    <location>
        <begin position="1"/>
        <end position="16"/>
    </location>
</feature>
<accession>A0A2S9YWP6</accession>
<evidence type="ECO:0000256" key="1">
    <source>
        <dbReference type="SAM" id="MobiDB-lite"/>
    </source>
</evidence>
<feature type="region of interest" description="Disordered" evidence="1">
    <location>
        <begin position="1"/>
        <end position="23"/>
    </location>
</feature>
<protein>
    <submittedName>
        <fullName evidence="2">Uncharacterized protein</fullName>
    </submittedName>
</protein>
<feature type="region of interest" description="Disordered" evidence="1">
    <location>
        <begin position="122"/>
        <end position="167"/>
    </location>
</feature>
<feature type="compositionally biased region" description="Low complexity" evidence="1">
    <location>
        <begin position="131"/>
        <end position="140"/>
    </location>
</feature>
<proteinExistence type="predicted"/>
<evidence type="ECO:0000313" key="3">
    <source>
        <dbReference type="Proteomes" id="UP000238823"/>
    </source>
</evidence>
<comment type="caution">
    <text evidence="2">The sequence shown here is derived from an EMBL/GenBank/DDBJ whole genome shotgun (WGS) entry which is preliminary data.</text>
</comment>
<dbReference type="Proteomes" id="UP000238823">
    <property type="component" value="Unassembled WGS sequence"/>
</dbReference>
<dbReference type="EMBL" id="PVNL01000019">
    <property type="protein sequence ID" value="PRQ09504.1"/>
    <property type="molecule type" value="Genomic_DNA"/>
</dbReference>
<dbReference type="RefSeq" id="WP_106087821.1">
    <property type="nucleotide sequence ID" value="NZ_PVNL01000019.1"/>
</dbReference>
<dbReference type="AlphaFoldDB" id="A0A2S9YWP6"/>
<name>A0A2S9YWP6_9BACT</name>
<evidence type="ECO:0000313" key="2">
    <source>
        <dbReference type="EMBL" id="PRQ09504.1"/>
    </source>
</evidence>
<gene>
    <name evidence="2" type="ORF">ENSA7_07460</name>
</gene>
<reference evidence="2 3" key="1">
    <citation type="submission" date="2018-03" db="EMBL/GenBank/DDBJ databases">
        <title>Draft Genome Sequences of the Obligatory Marine Myxobacteria Enhygromyxa salina SWB007.</title>
        <authorList>
            <person name="Poehlein A."/>
            <person name="Moghaddam J.A."/>
            <person name="Harms H."/>
            <person name="Alanjari M."/>
            <person name="Koenig G.M."/>
            <person name="Daniel R."/>
            <person name="Schaeberle T.F."/>
        </authorList>
    </citation>
    <scope>NUCLEOTIDE SEQUENCE [LARGE SCALE GENOMIC DNA]</scope>
    <source>
        <strain evidence="2 3">SWB007</strain>
    </source>
</reference>
<sequence length="264" mass="26644">MDERTHDLERAVDALRAKRSPPAGKQAQVLALLEARLGGGPGGGGAEGGGFGDGGLGAVSNSSGVFAAKVVAATAAMTAGGLLVLKLGALTLASLTPDAAAAVEPVAQTELLGEPRVAAPDTELGHEHSTSEPGPESGESATDPPELASHSMLPKHGSKPAAASMDQVDPDPLAVDIAAELRLLGAARAATSPSAVIVELAEHARQFPRGTLSDERDALWAIASCAREDLDDASTRAHAVATRRPNSPLLERISAACPALADTF</sequence>
<organism evidence="2 3">
    <name type="scientific">Enhygromyxa salina</name>
    <dbReference type="NCBI Taxonomy" id="215803"/>
    <lineage>
        <taxon>Bacteria</taxon>
        <taxon>Pseudomonadati</taxon>
        <taxon>Myxococcota</taxon>
        <taxon>Polyangia</taxon>
        <taxon>Nannocystales</taxon>
        <taxon>Nannocystaceae</taxon>
        <taxon>Enhygromyxa</taxon>
    </lineage>
</organism>